<evidence type="ECO:0000313" key="4">
    <source>
        <dbReference type="Proteomes" id="UP001207918"/>
    </source>
</evidence>
<feature type="compositionally biased region" description="Polar residues" evidence="1">
    <location>
        <begin position="185"/>
        <end position="202"/>
    </location>
</feature>
<name>A0ABT3PQT3_9BACT</name>
<dbReference type="Gene3D" id="3.10.100.10">
    <property type="entry name" value="Mannose-Binding Protein A, subunit A"/>
    <property type="match status" value="1"/>
</dbReference>
<evidence type="ECO:0000313" key="3">
    <source>
        <dbReference type="EMBL" id="MCW9708215.1"/>
    </source>
</evidence>
<feature type="chain" id="PRO_5047019187" description="Lectin" evidence="2">
    <location>
        <begin position="26"/>
        <end position="219"/>
    </location>
</feature>
<dbReference type="EMBL" id="JAGGJA010000011">
    <property type="protein sequence ID" value="MCW9708215.1"/>
    <property type="molecule type" value="Genomic_DNA"/>
</dbReference>
<keyword evidence="2" id="KW-0732">Signal</keyword>
<dbReference type="Proteomes" id="UP001207918">
    <property type="component" value="Unassembled WGS sequence"/>
</dbReference>
<keyword evidence="4" id="KW-1185">Reference proteome</keyword>
<evidence type="ECO:0008006" key="5">
    <source>
        <dbReference type="Google" id="ProtNLM"/>
    </source>
</evidence>
<protein>
    <recommendedName>
        <fullName evidence="5">Lectin</fullName>
    </recommendedName>
</protein>
<proteinExistence type="predicted"/>
<comment type="caution">
    <text evidence="3">The sequence shown here is derived from an EMBL/GenBank/DDBJ whole genome shotgun (WGS) entry which is preliminary data.</text>
</comment>
<dbReference type="InterPro" id="IPR016187">
    <property type="entry name" value="CTDL_fold"/>
</dbReference>
<sequence>MNSQTIISLTTIALLWMFGAITACAQEDTSENDMSFFITSEGPGNGADLGGLEGADGHCQMLAEEAGAGESTWRAYLSTNANKTVHARDRIGAGPWYNAKGVMIAEDIEQLHGDNNLNKETALTENGEQVNGRGDNPNMHDILTGSQLDGTAFSGDEDTTCRDWTSSGEGSAQVGHHDREGGGENPTSWNSAHGSRGCSQQDLQGTGGNGLYYCFAIGE</sequence>
<dbReference type="RefSeq" id="WP_265767001.1">
    <property type="nucleotide sequence ID" value="NZ_JAGGJA010000011.1"/>
</dbReference>
<dbReference type="InterPro" id="IPR016186">
    <property type="entry name" value="C-type_lectin-like/link_sf"/>
</dbReference>
<organism evidence="3 4">
    <name type="scientific">Fodinibius salsisoli</name>
    <dbReference type="NCBI Taxonomy" id="2820877"/>
    <lineage>
        <taxon>Bacteria</taxon>
        <taxon>Pseudomonadati</taxon>
        <taxon>Balneolota</taxon>
        <taxon>Balneolia</taxon>
        <taxon>Balneolales</taxon>
        <taxon>Balneolaceae</taxon>
        <taxon>Fodinibius</taxon>
    </lineage>
</organism>
<feature type="region of interest" description="Disordered" evidence="1">
    <location>
        <begin position="155"/>
        <end position="202"/>
    </location>
</feature>
<evidence type="ECO:0000256" key="1">
    <source>
        <dbReference type="SAM" id="MobiDB-lite"/>
    </source>
</evidence>
<gene>
    <name evidence="3" type="ORF">J6I44_15220</name>
</gene>
<feature type="signal peptide" evidence="2">
    <location>
        <begin position="1"/>
        <end position="25"/>
    </location>
</feature>
<dbReference type="SUPFAM" id="SSF56436">
    <property type="entry name" value="C-type lectin-like"/>
    <property type="match status" value="1"/>
</dbReference>
<accession>A0ABT3PQT3</accession>
<reference evidence="3 4" key="1">
    <citation type="submission" date="2021-03" db="EMBL/GenBank/DDBJ databases">
        <title>Aliifodinibius sp. nov., a new bacterium isolated from saline soil.</title>
        <authorList>
            <person name="Galisteo C."/>
            <person name="De La Haba R."/>
            <person name="Sanchez-Porro C."/>
            <person name="Ventosa A."/>
        </authorList>
    </citation>
    <scope>NUCLEOTIDE SEQUENCE [LARGE SCALE GENOMIC DNA]</scope>
    <source>
        <strain evidence="3 4">1BSP15-2V2</strain>
    </source>
</reference>
<evidence type="ECO:0000256" key="2">
    <source>
        <dbReference type="SAM" id="SignalP"/>
    </source>
</evidence>